<comment type="similarity">
    <text evidence="1 5">Belongs to the EF-Ts family.</text>
</comment>
<evidence type="ECO:0000256" key="1">
    <source>
        <dbReference type="ARBA" id="ARBA00005532"/>
    </source>
</evidence>
<accession>A0A2H0YN61</accession>
<sequence>MISIKQIKQLRGETGVSVSECKKALEEAKGDFEKAKDVLRKWGRELAGKKAKRKACLGIVDSYIHPDKRIGAIIELRCETDFVAKSDDFKNLAHELCLQIAAVDPEDNSLMSHPWIKDETKTIKDLINEHIVKLGENITVKRFTRYEI</sequence>
<comment type="subcellular location">
    <subcellularLocation>
        <location evidence="5">Cytoplasm</location>
    </subcellularLocation>
</comment>
<feature type="region of interest" description="Involved in Mg(2+) ion dislocation from EF-Tu" evidence="5">
    <location>
        <begin position="80"/>
        <end position="83"/>
    </location>
</feature>
<name>A0A2H0YN61_9BACT</name>
<protein>
    <recommendedName>
        <fullName evidence="2 5">Elongation factor Ts</fullName>
        <shortName evidence="5">EF-Ts</shortName>
    </recommendedName>
</protein>
<dbReference type="Gene3D" id="1.10.8.10">
    <property type="entry name" value="DNA helicase RuvA subunit, C-terminal domain"/>
    <property type="match status" value="1"/>
</dbReference>
<feature type="domain" description="Translation elongation factor EFTs/EF1B dimerisation" evidence="6">
    <location>
        <begin position="71"/>
        <end position="147"/>
    </location>
</feature>
<dbReference type="NCBIfam" id="TIGR00116">
    <property type="entry name" value="tsf"/>
    <property type="match status" value="1"/>
</dbReference>
<dbReference type="Proteomes" id="UP000231472">
    <property type="component" value="Unassembled WGS sequence"/>
</dbReference>
<dbReference type="InterPro" id="IPR009060">
    <property type="entry name" value="UBA-like_sf"/>
</dbReference>
<evidence type="ECO:0000313" key="7">
    <source>
        <dbReference type="EMBL" id="PIS39856.1"/>
    </source>
</evidence>
<dbReference type="GO" id="GO:0005737">
    <property type="term" value="C:cytoplasm"/>
    <property type="evidence" value="ECO:0007669"/>
    <property type="project" value="UniProtKB-SubCell"/>
</dbReference>
<evidence type="ECO:0000256" key="4">
    <source>
        <dbReference type="ARBA" id="ARBA00022917"/>
    </source>
</evidence>
<dbReference type="HAMAP" id="MF_00050">
    <property type="entry name" value="EF_Ts"/>
    <property type="match status" value="1"/>
</dbReference>
<dbReference type="PROSITE" id="PS01126">
    <property type="entry name" value="EF_TS_1"/>
    <property type="match status" value="1"/>
</dbReference>
<keyword evidence="3 5" id="KW-0251">Elongation factor</keyword>
<dbReference type="InterPro" id="IPR018101">
    <property type="entry name" value="Transl_elong_Ts_CS"/>
</dbReference>
<dbReference type="PANTHER" id="PTHR11741">
    <property type="entry name" value="ELONGATION FACTOR TS"/>
    <property type="match status" value="1"/>
</dbReference>
<dbReference type="FunFam" id="1.10.8.10:FF:000001">
    <property type="entry name" value="Elongation factor Ts"/>
    <property type="match status" value="1"/>
</dbReference>
<dbReference type="CDD" id="cd14275">
    <property type="entry name" value="UBA_EF-Ts"/>
    <property type="match status" value="1"/>
</dbReference>
<evidence type="ECO:0000313" key="8">
    <source>
        <dbReference type="Proteomes" id="UP000231472"/>
    </source>
</evidence>
<dbReference type="PANTHER" id="PTHR11741:SF0">
    <property type="entry name" value="ELONGATION FACTOR TS, MITOCHONDRIAL"/>
    <property type="match status" value="1"/>
</dbReference>
<evidence type="ECO:0000256" key="5">
    <source>
        <dbReference type="HAMAP-Rule" id="MF_00050"/>
    </source>
</evidence>
<evidence type="ECO:0000259" key="6">
    <source>
        <dbReference type="Pfam" id="PF00889"/>
    </source>
</evidence>
<keyword evidence="5" id="KW-0963">Cytoplasm</keyword>
<evidence type="ECO:0000256" key="3">
    <source>
        <dbReference type="ARBA" id="ARBA00022768"/>
    </source>
</evidence>
<dbReference type="SUPFAM" id="SSF46934">
    <property type="entry name" value="UBA-like"/>
    <property type="match status" value="1"/>
</dbReference>
<dbReference type="Pfam" id="PF00889">
    <property type="entry name" value="EF_TS"/>
    <property type="match status" value="1"/>
</dbReference>
<gene>
    <name evidence="5 7" type="primary">tsf</name>
    <name evidence="7" type="ORF">COT32_02920</name>
</gene>
<organism evidence="7 8">
    <name type="scientific">Candidatus Nealsonbacteria bacterium CG08_land_8_20_14_0_20_36_22</name>
    <dbReference type="NCBI Taxonomy" id="1974704"/>
    <lineage>
        <taxon>Bacteria</taxon>
        <taxon>Candidatus Nealsoniibacteriota</taxon>
    </lineage>
</organism>
<dbReference type="GO" id="GO:0003746">
    <property type="term" value="F:translation elongation factor activity"/>
    <property type="evidence" value="ECO:0007669"/>
    <property type="project" value="UniProtKB-UniRule"/>
</dbReference>
<dbReference type="SUPFAM" id="SSF54713">
    <property type="entry name" value="Elongation factor Ts (EF-Ts), dimerisation domain"/>
    <property type="match status" value="1"/>
</dbReference>
<dbReference type="Gene3D" id="3.30.479.20">
    <property type="entry name" value="Elongation factor Ts, dimerisation domain"/>
    <property type="match status" value="1"/>
</dbReference>
<dbReference type="InterPro" id="IPR001816">
    <property type="entry name" value="Transl_elong_EFTs/EF1B"/>
</dbReference>
<reference evidence="8" key="1">
    <citation type="submission" date="2017-09" db="EMBL/GenBank/DDBJ databases">
        <title>Depth-based differentiation of microbial function through sediment-hosted aquifers and enrichment of novel symbionts in the deep terrestrial subsurface.</title>
        <authorList>
            <person name="Probst A.J."/>
            <person name="Ladd B."/>
            <person name="Jarett J.K."/>
            <person name="Geller-Mcgrath D.E."/>
            <person name="Sieber C.M.K."/>
            <person name="Emerson J.B."/>
            <person name="Anantharaman K."/>
            <person name="Thomas B.C."/>
            <person name="Malmstrom R."/>
            <person name="Stieglmeier M."/>
            <person name="Klingl A."/>
            <person name="Woyke T."/>
            <person name="Ryan C.M."/>
            <person name="Banfield J.F."/>
        </authorList>
    </citation>
    <scope>NUCLEOTIDE SEQUENCE [LARGE SCALE GENOMIC DNA]</scope>
</reference>
<evidence type="ECO:0000256" key="2">
    <source>
        <dbReference type="ARBA" id="ARBA00016956"/>
    </source>
</evidence>
<dbReference type="InterPro" id="IPR036402">
    <property type="entry name" value="EF-Ts_dimer_sf"/>
</dbReference>
<comment type="caution">
    <text evidence="7">The sequence shown here is derived from an EMBL/GenBank/DDBJ whole genome shotgun (WGS) entry which is preliminary data.</text>
</comment>
<keyword evidence="4 5" id="KW-0648">Protein biosynthesis</keyword>
<dbReference type="EMBL" id="PEYC01000060">
    <property type="protein sequence ID" value="PIS39856.1"/>
    <property type="molecule type" value="Genomic_DNA"/>
</dbReference>
<dbReference type="AlphaFoldDB" id="A0A2H0YN61"/>
<dbReference type="InterPro" id="IPR014039">
    <property type="entry name" value="Transl_elong_EFTs/EF1B_dimer"/>
</dbReference>
<proteinExistence type="inferred from homology"/>
<comment type="function">
    <text evidence="5">Associates with the EF-Tu.GDP complex and induces the exchange of GDP to GTP. It remains bound to the aminoacyl-tRNA.EF-Tu.GTP complex up to the GTP hydrolysis stage on the ribosome.</text>
</comment>